<name>A0ABU8RQN3_9SPHN</name>
<keyword evidence="4" id="KW-1185">Reference proteome</keyword>
<proteinExistence type="predicted"/>
<feature type="signal peptide" evidence="1">
    <location>
        <begin position="1"/>
        <end position="22"/>
    </location>
</feature>
<dbReference type="Pfam" id="PF13372">
    <property type="entry name" value="Alginate_exp"/>
    <property type="match status" value="1"/>
</dbReference>
<dbReference type="SUPFAM" id="SSF56935">
    <property type="entry name" value="Porins"/>
    <property type="match status" value="1"/>
</dbReference>
<evidence type="ECO:0000256" key="1">
    <source>
        <dbReference type="SAM" id="SignalP"/>
    </source>
</evidence>
<organism evidence="3 4">
    <name type="scientific">Novosphingobium anseongense</name>
    <dbReference type="NCBI Taxonomy" id="3133436"/>
    <lineage>
        <taxon>Bacteria</taxon>
        <taxon>Pseudomonadati</taxon>
        <taxon>Pseudomonadota</taxon>
        <taxon>Alphaproteobacteria</taxon>
        <taxon>Sphingomonadales</taxon>
        <taxon>Sphingomonadaceae</taxon>
        <taxon>Novosphingobium</taxon>
    </lineage>
</organism>
<keyword evidence="1" id="KW-0732">Signal</keyword>
<accession>A0ABU8RQN3</accession>
<feature type="domain" description="Alginate export" evidence="2">
    <location>
        <begin position="45"/>
        <end position="185"/>
    </location>
</feature>
<reference evidence="3 4" key="1">
    <citation type="submission" date="2024-03" db="EMBL/GenBank/DDBJ databases">
        <authorList>
            <person name="Jo J.-H."/>
        </authorList>
    </citation>
    <scope>NUCLEOTIDE SEQUENCE [LARGE SCALE GENOMIC DNA]</scope>
    <source>
        <strain evidence="3 4">PS1R-30</strain>
    </source>
</reference>
<dbReference type="RefSeq" id="WP_339585082.1">
    <property type="nucleotide sequence ID" value="NZ_JBBHJZ010000001.1"/>
</dbReference>
<dbReference type="InterPro" id="IPR023614">
    <property type="entry name" value="Porin_dom_sf"/>
</dbReference>
<dbReference type="InterPro" id="IPR025388">
    <property type="entry name" value="Alginate_export_dom"/>
</dbReference>
<dbReference type="Proteomes" id="UP001361239">
    <property type="component" value="Unassembled WGS sequence"/>
</dbReference>
<feature type="chain" id="PRO_5046985217" evidence="1">
    <location>
        <begin position="23"/>
        <end position="440"/>
    </location>
</feature>
<sequence>MRKFITAAALAAPLGLVQPALAAPAPKFGDPVKVGDGLTLDPIVDARLRWEHVDQPTTPTFTGEADAVTLRLRAGVELRHASGLSALVEGEGTLAIGADYNAFPFAVAVGQRRPQFSVVPDPENIDLNRAQIQYKSKAATLTLGRQRINIDDQRWVGSVAWRQNEQTFDAVRAEAKLGPIAVDATYAISQRTIFGIDAGRTADFAPGAGPRQDYDGDFVFLNATAKAGPVNLRAFAYLLDYDPVFFRANSSQSYGGKATGSFPIAPKLKLNLMASYARQSDYGSNPVAYAADYIAGEGGLAIDKLTLTAGYEELGSDRAAAAGASRAVQMPMATLHKFNGWADLFLTTPAKGLRDTYVGAAYKFDGIKALPGLNAAVIWHNFDSDVGGLDFGDEWNASLGFKLGQVAVLAKYANYKRHGAADFAGDQDTEKFWLQAEVSF</sequence>
<evidence type="ECO:0000259" key="2">
    <source>
        <dbReference type="Pfam" id="PF13372"/>
    </source>
</evidence>
<evidence type="ECO:0000313" key="3">
    <source>
        <dbReference type="EMBL" id="MEJ5975112.1"/>
    </source>
</evidence>
<dbReference type="EMBL" id="JBBHJZ010000001">
    <property type="protein sequence ID" value="MEJ5975112.1"/>
    <property type="molecule type" value="Genomic_DNA"/>
</dbReference>
<dbReference type="Gene3D" id="2.40.160.10">
    <property type="entry name" value="Porin"/>
    <property type="match status" value="1"/>
</dbReference>
<protein>
    <submittedName>
        <fullName evidence="3">Alginate export family protein</fullName>
    </submittedName>
</protein>
<evidence type="ECO:0000313" key="4">
    <source>
        <dbReference type="Proteomes" id="UP001361239"/>
    </source>
</evidence>
<comment type="caution">
    <text evidence="3">The sequence shown here is derived from an EMBL/GenBank/DDBJ whole genome shotgun (WGS) entry which is preliminary data.</text>
</comment>
<gene>
    <name evidence="3" type="ORF">WG901_00565</name>
</gene>